<gene>
    <name evidence="2" type="ORF">A2Y62_15865</name>
</gene>
<dbReference type="Proteomes" id="UP000178943">
    <property type="component" value="Unassembled WGS sequence"/>
</dbReference>
<protein>
    <recommendedName>
        <fullName evidence="1">Cytochrome c-552/4 domain-containing protein</fullName>
    </recommendedName>
</protein>
<dbReference type="EMBL" id="MFGW01000092">
    <property type="protein sequence ID" value="OGF66426.1"/>
    <property type="molecule type" value="Genomic_DNA"/>
</dbReference>
<feature type="domain" description="Cytochrome c-552/4" evidence="1">
    <location>
        <begin position="1"/>
        <end position="57"/>
    </location>
</feature>
<dbReference type="SUPFAM" id="SSF48695">
    <property type="entry name" value="Multiheme cytochromes"/>
    <property type="match status" value="1"/>
</dbReference>
<evidence type="ECO:0000259" key="1">
    <source>
        <dbReference type="Pfam" id="PF13435"/>
    </source>
</evidence>
<dbReference type="Gene3D" id="1.10.1130.10">
    <property type="entry name" value="Flavocytochrome C3, Chain A"/>
    <property type="match status" value="1"/>
</dbReference>
<accession>A0A1F5VSK0</accession>
<evidence type="ECO:0000313" key="2">
    <source>
        <dbReference type="EMBL" id="OGF66426.1"/>
    </source>
</evidence>
<dbReference type="InterPro" id="IPR036280">
    <property type="entry name" value="Multihaem_cyt_sf"/>
</dbReference>
<name>A0A1F5VSK0_9BACT</name>
<dbReference type="InterPro" id="IPR023155">
    <property type="entry name" value="Cyt_c-552/4"/>
</dbReference>
<dbReference type="STRING" id="1817863.A2Y62_15865"/>
<organism evidence="2 3">
    <name type="scientific">Candidatus Fischerbacteria bacterium RBG_13_37_8</name>
    <dbReference type="NCBI Taxonomy" id="1817863"/>
    <lineage>
        <taxon>Bacteria</taxon>
        <taxon>Candidatus Fischeribacteriota</taxon>
    </lineage>
</organism>
<dbReference type="AlphaFoldDB" id="A0A1F5VSK0"/>
<proteinExistence type="predicted"/>
<evidence type="ECO:0000313" key="3">
    <source>
        <dbReference type="Proteomes" id="UP000178943"/>
    </source>
</evidence>
<dbReference type="Pfam" id="PF13435">
    <property type="entry name" value="Cytochrome_C554"/>
    <property type="match status" value="1"/>
</dbReference>
<comment type="caution">
    <text evidence="2">The sequence shown here is derived from an EMBL/GenBank/DDBJ whole genome shotgun (WGS) entry which is preliminary data.</text>
</comment>
<sequence>MCHQKQYKAWMETKHAKAFDALKAEDQGKEECLGCHNTGYKKSADLLKNVQCEACHGPGSDYKDMKVMKDKEKAIAAGLIITTEETCKMCHNEKSPTFKGFNFEEAKKTGVHAVKSE</sequence>
<reference evidence="2 3" key="1">
    <citation type="journal article" date="2016" name="Nat. Commun.">
        <title>Thousands of microbial genomes shed light on interconnected biogeochemical processes in an aquifer system.</title>
        <authorList>
            <person name="Anantharaman K."/>
            <person name="Brown C.T."/>
            <person name="Hug L.A."/>
            <person name="Sharon I."/>
            <person name="Castelle C.J."/>
            <person name="Probst A.J."/>
            <person name="Thomas B.C."/>
            <person name="Singh A."/>
            <person name="Wilkins M.J."/>
            <person name="Karaoz U."/>
            <person name="Brodie E.L."/>
            <person name="Williams K.H."/>
            <person name="Hubbard S.S."/>
            <person name="Banfield J.F."/>
        </authorList>
    </citation>
    <scope>NUCLEOTIDE SEQUENCE [LARGE SCALE GENOMIC DNA]</scope>
</reference>